<dbReference type="Pfam" id="PF20715">
    <property type="entry name" value="DUF6827"/>
    <property type="match status" value="1"/>
</dbReference>
<name>A0ABN9P8R1_9DINO</name>
<protein>
    <recommendedName>
        <fullName evidence="1">DUF6827 domain-containing protein</fullName>
    </recommendedName>
</protein>
<proteinExistence type="predicted"/>
<feature type="domain" description="DUF6827" evidence="1">
    <location>
        <begin position="112"/>
        <end position="156"/>
    </location>
</feature>
<gene>
    <name evidence="2" type="ORF">PCOR1329_LOCUS796</name>
</gene>
<dbReference type="EMBL" id="CAUYUJ010000180">
    <property type="protein sequence ID" value="CAK0789128.1"/>
    <property type="molecule type" value="Genomic_DNA"/>
</dbReference>
<reference evidence="2" key="1">
    <citation type="submission" date="2023-10" db="EMBL/GenBank/DDBJ databases">
        <authorList>
            <person name="Chen Y."/>
            <person name="Shah S."/>
            <person name="Dougan E. K."/>
            <person name="Thang M."/>
            <person name="Chan C."/>
        </authorList>
    </citation>
    <scope>NUCLEOTIDE SEQUENCE [LARGE SCALE GENOMIC DNA]</scope>
</reference>
<dbReference type="InterPro" id="IPR049230">
    <property type="entry name" value="DUF6827"/>
</dbReference>
<accession>A0ABN9P8R1</accession>
<evidence type="ECO:0000313" key="2">
    <source>
        <dbReference type="EMBL" id="CAK0789128.1"/>
    </source>
</evidence>
<dbReference type="Proteomes" id="UP001189429">
    <property type="component" value="Unassembled WGS sequence"/>
</dbReference>
<evidence type="ECO:0000259" key="1">
    <source>
        <dbReference type="Pfam" id="PF20715"/>
    </source>
</evidence>
<comment type="caution">
    <text evidence="2">The sequence shown here is derived from an EMBL/GenBank/DDBJ whole genome shotgun (WGS) entry which is preliminary data.</text>
</comment>
<feature type="non-terminal residue" evidence="2">
    <location>
        <position position="169"/>
    </location>
</feature>
<evidence type="ECO:0000313" key="3">
    <source>
        <dbReference type="Proteomes" id="UP001189429"/>
    </source>
</evidence>
<feature type="non-terminal residue" evidence="2">
    <location>
        <position position="1"/>
    </location>
</feature>
<keyword evidence="3" id="KW-1185">Reference proteome</keyword>
<sequence length="169" mass="17344">PFFARRSALPLRGAEALVTGAGMALRALAGGVRCRAAAAARGRVGQATAWPRSAGPALRLGTRGLTTAEKAAREDIHSKYAAVFGDKVPAVAPGGATATPSATSAAAGTSDAALARLEAFYAEVISTNWADYLTLVYAGPFWEAEFAKLTAIAQPHMGGAEQDDDAERV</sequence>
<organism evidence="2 3">
    <name type="scientific">Prorocentrum cordatum</name>
    <dbReference type="NCBI Taxonomy" id="2364126"/>
    <lineage>
        <taxon>Eukaryota</taxon>
        <taxon>Sar</taxon>
        <taxon>Alveolata</taxon>
        <taxon>Dinophyceae</taxon>
        <taxon>Prorocentrales</taxon>
        <taxon>Prorocentraceae</taxon>
        <taxon>Prorocentrum</taxon>
    </lineage>
</organism>